<dbReference type="EMBL" id="VFOX01000001">
    <property type="protein sequence ID" value="TQL85557.1"/>
    <property type="molecule type" value="Genomic_DNA"/>
</dbReference>
<keyword evidence="2 7" id="KW-0813">Transport</keyword>
<dbReference type="Proteomes" id="UP000317209">
    <property type="component" value="Unassembled WGS sequence"/>
</dbReference>
<dbReference type="InterPro" id="IPR045621">
    <property type="entry name" value="BPD_transp_1_N"/>
</dbReference>
<feature type="transmembrane region" description="Helical" evidence="7">
    <location>
        <begin position="134"/>
        <end position="160"/>
    </location>
</feature>
<sequence>MSKFILKKVLGALVLLVIGTGLTFLLVFSNTRGLVRQVLGEGATEEQIQARTEALGLNQPVLVQYGQWVADLLRGNLGSSYYTGEPVTVVLSSRIPVTLSVVITAVILMLILSVVVGVVAAVKGGWIDRVLQVGGILGGAIPGFIVAIILVFTLAVAIPLFPATGYVSPTDSVEGWIRTLVLPVTAVLVTSVAGAALQFRGAMMDALSQDYVRTLRARGVPETAIVLRHALRNAALPGLTTISLQTIGLMGGVVIIEKIFALPGVAAQLTTSAILRDIPIVMGAVLFTICVVVIVNILLALITGWINPKERVS</sequence>
<evidence type="ECO:0000256" key="5">
    <source>
        <dbReference type="ARBA" id="ARBA00022989"/>
    </source>
</evidence>
<dbReference type="Pfam" id="PF19300">
    <property type="entry name" value="BPD_transp_1_N"/>
    <property type="match status" value="1"/>
</dbReference>
<evidence type="ECO:0000256" key="7">
    <source>
        <dbReference type="RuleBase" id="RU363032"/>
    </source>
</evidence>
<dbReference type="InterPro" id="IPR000515">
    <property type="entry name" value="MetI-like"/>
</dbReference>
<evidence type="ECO:0000313" key="9">
    <source>
        <dbReference type="EMBL" id="TQL85557.1"/>
    </source>
</evidence>
<evidence type="ECO:0000256" key="2">
    <source>
        <dbReference type="ARBA" id="ARBA00022448"/>
    </source>
</evidence>
<reference evidence="9 10" key="1">
    <citation type="submission" date="2019-06" db="EMBL/GenBank/DDBJ databases">
        <title>Sequencing the genomes of 1000 actinobacteria strains.</title>
        <authorList>
            <person name="Klenk H.-P."/>
        </authorList>
    </citation>
    <scope>NUCLEOTIDE SEQUENCE [LARGE SCALE GENOMIC DNA]</scope>
    <source>
        <strain evidence="9 10">DSM 20169</strain>
    </source>
</reference>
<comment type="caution">
    <text evidence="9">The sequence shown here is derived from an EMBL/GenBank/DDBJ whole genome shotgun (WGS) entry which is preliminary data.</text>
</comment>
<accession>A0A543BL46</accession>
<dbReference type="RefSeq" id="WP_141871496.1">
    <property type="nucleotide sequence ID" value="NZ_VFOX01000001.1"/>
</dbReference>
<dbReference type="OrthoDB" id="9778910at2"/>
<feature type="transmembrane region" description="Helical" evidence="7">
    <location>
        <begin position="180"/>
        <end position="199"/>
    </location>
</feature>
<protein>
    <submittedName>
        <fullName evidence="9">Peptide/nickel transport system permease protein</fullName>
    </submittedName>
</protein>
<feature type="transmembrane region" description="Helical" evidence="7">
    <location>
        <begin position="97"/>
        <end position="122"/>
    </location>
</feature>
<dbReference type="PANTHER" id="PTHR43163">
    <property type="entry name" value="DIPEPTIDE TRANSPORT SYSTEM PERMEASE PROTEIN DPPB-RELATED"/>
    <property type="match status" value="1"/>
</dbReference>
<keyword evidence="4 7" id="KW-0812">Transmembrane</keyword>
<comment type="subcellular location">
    <subcellularLocation>
        <location evidence="1 7">Cell membrane</location>
        <topology evidence="1 7">Multi-pass membrane protein</topology>
    </subcellularLocation>
</comment>
<evidence type="ECO:0000313" key="10">
    <source>
        <dbReference type="Proteomes" id="UP000317209"/>
    </source>
</evidence>
<dbReference type="Pfam" id="PF00528">
    <property type="entry name" value="BPD_transp_1"/>
    <property type="match status" value="1"/>
</dbReference>
<dbReference type="PROSITE" id="PS50928">
    <property type="entry name" value="ABC_TM1"/>
    <property type="match status" value="1"/>
</dbReference>
<dbReference type="GO" id="GO:0055085">
    <property type="term" value="P:transmembrane transport"/>
    <property type="evidence" value="ECO:0007669"/>
    <property type="project" value="InterPro"/>
</dbReference>
<keyword evidence="10" id="KW-1185">Reference proteome</keyword>
<evidence type="ECO:0000256" key="3">
    <source>
        <dbReference type="ARBA" id="ARBA00022475"/>
    </source>
</evidence>
<evidence type="ECO:0000256" key="6">
    <source>
        <dbReference type="ARBA" id="ARBA00023136"/>
    </source>
</evidence>
<feature type="transmembrane region" description="Helical" evidence="7">
    <location>
        <begin position="238"/>
        <end position="260"/>
    </location>
</feature>
<organism evidence="9 10">
    <name type="scientific">Microbacterium saperdae</name>
    <dbReference type="NCBI Taxonomy" id="69368"/>
    <lineage>
        <taxon>Bacteria</taxon>
        <taxon>Bacillati</taxon>
        <taxon>Actinomycetota</taxon>
        <taxon>Actinomycetes</taxon>
        <taxon>Micrococcales</taxon>
        <taxon>Microbacteriaceae</taxon>
        <taxon>Microbacterium</taxon>
    </lineage>
</organism>
<dbReference type="GO" id="GO:0005886">
    <property type="term" value="C:plasma membrane"/>
    <property type="evidence" value="ECO:0007669"/>
    <property type="project" value="UniProtKB-SubCell"/>
</dbReference>
<feature type="transmembrane region" description="Helical" evidence="7">
    <location>
        <begin position="280"/>
        <end position="306"/>
    </location>
</feature>
<feature type="domain" description="ABC transmembrane type-1" evidence="8">
    <location>
        <begin position="95"/>
        <end position="299"/>
    </location>
</feature>
<dbReference type="CDD" id="cd06261">
    <property type="entry name" value="TM_PBP2"/>
    <property type="match status" value="1"/>
</dbReference>
<dbReference type="InterPro" id="IPR035906">
    <property type="entry name" value="MetI-like_sf"/>
</dbReference>
<feature type="transmembrane region" description="Helical" evidence="7">
    <location>
        <begin position="9"/>
        <end position="28"/>
    </location>
</feature>
<keyword evidence="5 7" id="KW-1133">Transmembrane helix</keyword>
<evidence type="ECO:0000256" key="1">
    <source>
        <dbReference type="ARBA" id="ARBA00004651"/>
    </source>
</evidence>
<dbReference type="AlphaFoldDB" id="A0A543BL46"/>
<keyword evidence="3" id="KW-1003">Cell membrane</keyword>
<dbReference type="SUPFAM" id="SSF161098">
    <property type="entry name" value="MetI-like"/>
    <property type="match status" value="1"/>
</dbReference>
<gene>
    <name evidence="9" type="ORF">FB560_1179</name>
</gene>
<evidence type="ECO:0000259" key="8">
    <source>
        <dbReference type="PROSITE" id="PS50928"/>
    </source>
</evidence>
<proteinExistence type="inferred from homology"/>
<evidence type="ECO:0000256" key="4">
    <source>
        <dbReference type="ARBA" id="ARBA00022692"/>
    </source>
</evidence>
<comment type="similarity">
    <text evidence="7">Belongs to the binding-protein-dependent transport system permease family.</text>
</comment>
<keyword evidence="6 7" id="KW-0472">Membrane</keyword>
<dbReference type="Gene3D" id="1.10.3720.10">
    <property type="entry name" value="MetI-like"/>
    <property type="match status" value="1"/>
</dbReference>
<dbReference type="PANTHER" id="PTHR43163:SF6">
    <property type="entry name" value="DIPEPTIDE TRANSPORT SYSTEM PERMEASE PROTEIN DPPB-RELATED"/>
    <property type="match status" value="1"/>
</dbReference>
<name>A0A543BL46_9MICO</name>